<dbReference type="KEGG" id="fph:Fphi_1478"/>
<evidence type="ECO:0000313" key="2">
    <source>
        <dbReference type="EMBL" id="ABZ87703.1"/>
    </source>
</evidence>
<evidence type="ECO:0000259" key="1">
    <source>
        <dbReference type="Pfam" id="PF00535"/>
    </source>
</evidence>
<name>B0TYV7_FRAP2</name>
<dbReference type="InterPro" id="IPR001173">
    <property type="entry name" value="Glyco_trans_2-like"/>
</dbReference>
<dbReference type="Pfam" id="PF00535">
    <property type="entry name" value="Glycos_transf_2"/>
    <property type="match status" value="1"/>
</dbReference>
<dbReference type="PANTHER" id="PTHR22916">
    <property type="entry name" value="GLYCOSYLTRANSFERASE"/>
    <property type="match status" value="1"/>
</dbReference>
<accession>B0TYV7</accession>
<feature type="domain" description="Glycosyltransferase 2-like" evidence="1">
    <location>
        <begin position="29"/>
        <end position="139"/>
    </location>
</feature>
<sequence length="279" mass="32567">MENNKGRKKGGLRLHNIQKQSQKNEPLITVITVVYDGEKYLEKTIQSVINQTYKNLEYIIIDGGSTDATIDIIKKYESQIDYWISESDAGIYDAMNKGVLLARGEYIGIINADDWYELNTIEIIVNTIIKDDSLDILFGDRNIIKADNLRKLGVADLKKIKYRMSINHPTCFIKKNLYSEKMFDTNYKIAADYDLLLYFYIYKKNFFNTCEILTNVRLGGVSDASSQLTLKERFSIHIKYYSRCHAYFCLYRSKVKEIIKLVLKFLLPHKLFYKIKGYN</sequence>
<dbReference type="SUPFAM" id="SSF53448">
    <property type="entry name" value="Nucleotide-diphospho-sugar transferases"/>
    <property type="match status" value="1"/>
</dbReference>
<dbReference type="Gene3D" id="3.90.550.10">
    <property type="entry name" value="Spore Coat Polysaccharide Biosynthesis Protein SpsA, Chain A"/>
    <property type="match status" value="1"/>
</dbReference>
<dbReference type="HOGENOM" id="CLU_025996_21_1_6"/>
<dbReference type="AlphaFoldDB" id="B0TYV7"/>
<dbReference type="InterPro" id="IPR029044">
    <property type="entry name" value="Nucleotide-diphossugar_trans"/>
</dbReference>
<gene>
    <name evidence="2" type="ordered locus">Fphi_1478</name>
</gene>
<dbReference type="CAZy" id="GT2">
    <property type="family name" value="Glycosyltransferase Family 2"/>
</dbReference>
<dbReference type="eggNOG" id="COG1215">
    <property type="taxonomic scope" value="Bacteria"/>
</dbReference>
<dbReference type="CDD" id="cd06433">
    <property type="entry name" value="GT_2_WfgS_like"/>
    <property type="match status" value="1"/>
</dbReference>
<dbReference type="EMBL" id="CP000937">
    <property type="protein sequence ID" value="ABZ87703.1"/>
    <property type="molecule type" value="Genomic_DNA"/>
</dbReference>
<proteinExistence type="predicted"/>
<reference evidence="2" key="1">
    <citation type="submission" date="2009-01" db="EMBL/GenBank/DDBJ databases">
        <title>Complete sequence of chromosome of Francisella philomiragia subsp. philomiragia ATCC 25017.</title>
        <authorList>
            <consortium name="US DOE Joint Genome Institute"/>
            <person name="Copeland A."/>
            <person name="Lucas S."/>
            <person name="Lapidus A."/>
            <person name="Barry K."/>
            <person name="Detter J.C."/>
            <person name="Glavina del Rio T."/>
            <person name="Hammon N."/>
            <person name="Israni S."/>
            <person name="Dalin E."/>
            <person name="Tice H."/>
            <person name="Pitluck S."/>
            <person name="Chain P."/>
            <person name="Malfatti S."/>
            <person name="Shin M."/>
            <person name="Vergez L."/>
            <person name="Schmutz J."/>
            <person name="Larimer F."/>
            <person name="Land M."/>
            <person name="Hauser L."/>
            <person name="Richardson P."/>
        </authorList>
    </citation>
    <scope>NUCLEOTIDE SEQUENCE</scope>
    <source>
        <strain evidence="2">ATCC 25017</strain>
    </source>
</reference>
<dbReference type="PANTHER" id="PTHR22916:SF67">
    <property type="entry name" value="COLANIC ACID BIOSYNTHESIS GLYCOSYL TRANSFERASE WCAE-RELATED"/>
    <property type="match status" value="1"/>
</dbReference>
<keyword evidence="2" id="KW-0808">Transferase</keyword>
<dbReference type="GO" id="GO:0016758">
    <property type="term" value="F:hexosyltransferase activity"/>
    <property type="evidence" value="ECO:0007669"/>
    <property type="project" value="UniProtKB-ARBA"/>
</dbReference>
<protein>
    <submittedName>
        <fullName evidence="2">Glycosyl transferase, family 2</fullName>
    </submittedName>
</protein>
<organism evidence="2">
    <name type="scientific">Francisella philomiragia subsp. philomiragia (strain ATCC 25017 / CCUG 19701 / FSC 153 / O#319-036)</name>
    <dbReference type="NCBI Taxonomy" id="484022"/>
    <lineage>
        <taxon>Bacteria</taxon>
        <taxon>Pseudomonadati</taxon>
        <taxon>Pseudomonadota</taxon>
        <taxon>Gammaproteobacteria</taxon>
        <taxon>Thiotrichales</taxon>
        <taxon>Francisellaceae</taxon>
        <taxon>Francisella</taxon>
    </lineage>
</organism>